<feature type="domain" description="G" evidence="6">
    <location>
        <begin position="338"/>
        <end position="392"/>
    </location>
</feature>
<dbReference type="PRINTS" id="PR00326">
    <property type="entry name" value="GTP1OBG"/>
</dbReference>
<dbReference type="GO" id="GO:0003924">
    <property type="term" value="F:GTPase activity"/>
    <property type="evidence" value="ECO:0007669"/>
    <property type="project" value="InterPro"/>
</dbReference>
<dbReference type="Proteomes" id="UP000515160">
    <property type="component" value="Chromosome 2L"/>
</dbReference>
<feature type="region of interest" description="Disordered" evidence="5">
    <location>
        <begin position="519"/>
        <end position="578"/>
    </location>
</feature>
<evidence type="ECO:0000313" key="7">
    <source>
        <dbReference type="Proteomes" id="UP000515160"/>
    </source>
</evidence>
<dbReference type="OrthoDB" id="391988at2759"/>
<feature type="compositionally biased region" description="Acidic residues" evidence="5">
    <location>
        <begin position="539"/>
        <end position="562"/>
    </location>
</feature>
<gene>
    <name evidence="8" type="primary">LOC117563722</name>
</gene>
<evidence type="ECO:0000313" key="8">
    <source>
        <dbReference type="RefSeq" id="XP_034098075.2"/>
    </source>
</evidence>
<evidence type="ECO:0000256" key="4">
    <source>
        <dbReference type="ARBA" id="ARBA00039902"/>
    </source>
</evidence>
<keyword evidence="2" id="KW-0342">GTP-binding</keyword>
<dbReference type="SUPFAM" id="SSF52540">
    <property type="entry name" value="P-loop containing nucleoside triphosphate hydrolases"/>
    <property type="match status" value="1"/>
</dbReference>
<dbReference type="AlphaFoldDB" id="A0A6P8WK00"/>
<evidence type="ECO:0000256" key="5">
    <source>
        <dbReference type="SAM" id="MobiDB-lite"/>
    </source>
</evidence>
<dbReference type="GeneID" id="117563722"/>
<reference evidence="8" key="1">
    <citation type="submission" date="2025-08" db="UniProtKB">
        <authorList>
            <consortium name="RefSeq"/>
        </authorList>
    </citation>
    <scope>IDENTIFICATION</scope>
    <source>
        <strain evidence="8">15112-1751.03</strain>
        <tissue evidence="8">Whole Adult</tissue>
    </source>
</reference>
<dbReference type="PANTHER" id="PTHR45709">
    <property type="entry name" value="LARGE SUBUNIT GTPASE 1 HOMOLOG-RELATED"/>
    <property type="match status" value="1"/>
</dbReference>
<name>A0A6P8WK00_DROAB</name>
<feature type="region of interest" description="Disordered" evidence="5">
    <location>
        <begin position="1"/>
        <end position="69"/>
    </location>
</feature>
<dbReference type="InterPro" id="IPR006073">
    <property type="entry name" value="GTP-bd"/>
</dbReference>
<feature type="compositionally biased region" description="Basic residues" evidence="5">
    <location>
        <begin position="1"/>
        <end position="16"/>
    </location>
</feature>
<dbReference type="CTD" id="35338"/>
<sequence length="578" mass="66971">MPQQRRKLPFSGKKKKDQLLQKRNTKGPPKYLRSTQESYEDSDAPETTAPRKLMEQPFNRGGAGGRNKNVNRYNLQFTQESKKELELMKLEGFKPLDVLTPAQREIDAAYFEHFDFPVRPPWSSDSTKEQLDRSENRYFKEYVDELLRQKQSVDSRELSLFELNLETWRQLWRVLEFSDVLLIIVDVRFATLMFPPSLYDYIIKTLKKHAIVVFNKVDLVAPEAVVAWRHYFNERYPELPVVLFASYTARSRKAGGRGRGRLTHRRSMEGVYNIYRECQRYVQQEVNLSEWEQKIRDDMRHDELELMDNIEEGELKISSSIDTTPVQQEKYHNGVLTIGCIGYPNVGKSSLINALKGRKVVSVSRTPGHTKHFQTIFLTEKVRLCDCPGLVFPSSTPKSLQVLLGSFPISQLQVPYRSLKLLAEHINLPQLFRLHLPEDYDEWSAVAISDAWAYKRGFLTAKAARPDRYRAANHILRMCLAGQQQLVLQFYPPGFDKQRETWLQHPELAEVIKYQQVELEEPDSETNEDTSSVCSDTAGSDEEEDEDSSNDETNADDDEGVEEQPSRSRNVFTLLEDD</sequence>
<keyword evidence="7" id="KW-1185">Reference proteome</keyword>
<dbReference type="InterPro" id="IPR043358">
    <property type="entry name" value="GNL1-like"/>
</dbReference>
<dbReference type="InterPro" id="IPR027417">
    <property type="entry name" value="P-loop_NTPase"/>
</dbReference>
<organism evidence="7 8">
    <name type="scientific">Drosophila albomicans</name>
    <name type="common">Fruit fly</name>
    <dbReference type="NCBI Taxonomy" id="7291"/>
    <lineage>
        <taxon>Eukaryota</taxon>
        <taxon>Metazoa</taxon>
        <taxon>Ecdysozoa</taxon>
        <taxon>Arthropoda</taxon>
        <taxon>Hexapoda</taxon>
        <taxon>Insecta</taxon>
        <taxon>Pterygota</taxon>
        <taxon>Neoptera</taxon>
        <taxon>Endopterygota</taxon>
        <taxon>Diptera</taxon>
        <taxon>Brachycera</taxon>
        <taxon>Muscomorpha</taxon>
        <taxon>Ephydroidea</taxon>
        <taxon>Drosophilidae</taxon>
        <taxon>Drosophila</taxon>
    </lineage>
</organism>
<dbReference type="RefSeq" id="XP_034098075.2">
    <property type="nucleotide sequence ID" value="XM_034242184.2"/>
</dbReference>
<dbReference type="PANTHER" id="PTHR45709:SF3">
    <property type="entry name" value="GUANINE NUCLEOTIDE-BINDING PROTEIN-LIKE 1"/>
    <property type="match status" value="1"/>
</dbReference>
<keyword evidence="1" id="KW-0547">Nucleotide-binding</keyword>
<proteinExistence type="predicted"/>
<comment type="function">
    <text evidence="3">Possible regulatory or functional link with the histocompatibility cluster.</text>
</comment>
<dbReference type="Pfam" id="PF01926">
    <property type="entry name" value="MMR_HSR1"/>
    <property type="match status" value="1"/>
</dbReference>
<accession>A0A6P8WK00</accession>
<evidence type="ECO:0000256" key="3">
    <source>
        <dbReference type="ARBA" id="ARBA00037770"/>
    </source>
</evidence>
<evidence type="ECO:0000256" key="2">
    <source>
        <dbReference type="ARBA" id="ARBA00023134"/>
    </source>
</evidence>
<feature type="compositionally biased region" description="Acidic residues" evidence="5">
    <location>
        <begin position="519"/>
        <end position="528"/>
    </location>
</feature>
<dbReference type="GO" id="GO:0005525">
    <property type="term" value="F:GTP binding"/>
    <property type="evidence" value="ECO:0007669"/>
    <property type="project" value="UniProtKB-KW"/>
</dbReference>
<dbReference type="Gene3D" id="3.40.50.300">
    <property type="entry name" value="P-loop containing nucleotide triphosphate hydrolases"/>
    <property type="match status" value="1"/>
</dbReference>
<protein>
    <recommendedName>
        <fullName evidence="4">Guanine nucleotide-binding protein-like 1</fullName>
    </recommendedName>
</protein>
<evidence type="ECO:0000259" key="6">
    <source>
        <dbReference type="Pfam" id="PF01926"/>
    </source>
</evidence>
<dbReference type="CDD" id="cd01857">
    <property type="entry name" value="HSR1_MMR1"/>
    <property type="match status" value="1"/>
</dbReference>
<evidence type="ECO:0000256" key="1">
    <source>
        <dbReference type="ARBA" id="ARBA00022741"/>
    </source>
</evidence>